<dbReference type="InterPro" id="IPR024169">
    <property type="entry name" value="SP_NH2Trfase/AEP_transaminase"/>
</dbReference>
<evidence type="ECO:0000256" key="3">
    <source>
        <dbReference type="ARBA" id="ARBA00022576"/>
    </source>
</evidence>
<comment type="catalytic activity">
    <reaction evidence="6">
        <text>glyoxylate + L-alanine = glycine + pyruvate</text>
        <dbReference type="Rhea" id="RHEA:24248"/>
        <dbReference type="ChEBI" id="CHEBI:15361"/>
        <dbReference type="ChEBI" id="CHEBI:36655"/>
        <dbReference type="ChEBI" id="CHEBI:57305"/>
        <dbReference type="ChEBI" id="CHEBI:57972"/>
        <dbReference type="EC" id="2.6.1.44"/>
    </reaction>
</comment>
<dbReference type="GO" id="GO:0005777">
    <property type="term" value="C:peroxisome"/>
    <property type="evidence" value="ECO:0007669"/>
    <property type="project" value="TreeGrafter"/>
</dbReference>
<evidence type="ECO:0000256" key="4">
    <source>
        <dbReference type="ARBA" id="ARBA00022679"/>
    </source>
</evidence>
<protein>
    <recommendedName>
        <fullName evidence="6">Alanine--glyoxylate aminotransferase</fullName>
        <ecNumber evidence="6">2.6.1.44</ecNumber>
    </recommendedName>
</protein>
<evidence type="ECO:0000256" key="10">
    <source>
        <dbReference type="RuleBase" id="RU004504"/>
    </source>
</evidence>
<evidence type="ECO:0000313" key="12">
    <source>
        <dbReference type="EMBL" id="VDD87821.1"/>
    </source>
</evidence>
<dbReference type="FunFam" id="3.40.640.10:FF:000027">
    <property type="entry name" value="Serine--pyruvate aminotransferase, mitochondrial"/>
    <property type="match status" value="1"/>
</dbReference>
<dbReference type="PIRSF" id="PIRSF000524">
    <property type="entry name" value="SPT"/>
    <property type="match status" value="1"/>
</dbReference>
<evidence type="ECO:0000256" key="9">
    <source>
        <dbReference type="RuleBase" id="RU004075"/>
    </source>
</evidence>
<evidence type="ECO:0000259" key="11">
    <source>
        <dbReference type="Pfam" id="PF00266"/>
    </source>
</evidence>
<feature type="binding site" evidence="7">
    <location>
        <position position="330"/>
    </location>
    <ligand>
        <name>substrate</name>
    </ligand>
</feature>
<dbReference type="WBParaSite" id="EVEC_0000325601-mRNA-1">
    <property type="protein sequence ID" value="EVEC_0000325601-mRNA-1"/>
    <property type="gene ID" value="EVEC_0000325601"/>
</dbReference>
<evidence type="ECO:0000313" key="14">
    <source>
        <dbReference type="WBParaSite" id="EVEC_0000325601-mRNA-1"/>
    </source>
</evidence>
<evidence type="ECO:0000256" key="2">
    <source>
        <dbReference type="ARBA" id="ARBA00009236"/>
    </source>
</evidence>
<dbReference type="GO" id="GO:0019265">
    <property type="term" value="P:glycine biosynthetic process, by transamination of glyoxylate"/>
    <property type="evidence" value="ECO:0007669"/>
    <property type="project" value="TreeGrafter"/>
</dbReference>
<evidence type="ECO:0000256" key="8">
    <source>
        <dbReference type="PIRSR" id="PIRSR000524-50"/>
    </source>
</evidence>
<dbReference type="Gene3D" id="3.40.640.10">
    <property type="entry name" value="Type I PLP-dependent aspartate aminotransferase-like (Major domain)"/>
    <property type="match status" value="1"/>
</dbReference>
<dbReference type="AlphaFoldDB" id="A0A0N4V032"/>
<organism evidence="14">
    <name type="scientific">Enterobius vermicularis</name>
    <name type="common">Human pinworm</name>
    <dbReference type="NCBI Taxonomy" id="51028"/>
    <lineage>
        <taxon>Eukaryota</taxon>
        <taxon>Metazoa</taxon>
        <taxon>Ecdysozoa</taxon>
        <taxon>Nematoda</taxon>
        <taxon>Chromadorea</taxon>
        <taxon>Rhabditida</taxon>
        <taxon>Spirurina</taxon>
        <taxon>Oxyuridomorpha</taxon>
        <taxon>Oxyuroidea</taxon>
        <taxon>Oxyuridae</taxon>
        <taxon>Enterobius</taxon>
    </lineage>
</organism>
<dbReference type="Pfam" id="PF00266">
    <property type="entry name" value="Aminotran_5"/>
    <property type="match status" value="1"/>
</dbReference>
<dbReference type="Gene3D" id="3.90.1150.10">
    <property type="entry name" value="Aspartate Aminotransferase, domain 1"/>
    <property type="match status" value="1"/>
</dbReference>
<evidence type="ECO:0000256" key="1">
    <source>
        <dbReference type="ARBA" id="ARBA00001933"/>
    </source>
</evidence>
<keyword evidence="13" id="KW-1185">Reference proteome</keyword>
<dbReference type="GO" id="GO:0008453">
    <property type="term" value="F:alanine-glyoxylate transaminase activity"/>
    <property type="evidence" value="ECO:0007669"/>
    <property type="project" value="UniProtKB-EC"/>
</dbReference>
<dbReference type="Proteomes" id="UP000274131">
    <property type="component" value="Unassembled WGS sequence"/>
</dbReference>
<dbReference type="EC" id="2.6.1.44" evidence="6"/>
<evidence type="ECO:0000256" key="5">
    <source>
        <dbReference type="ARBA" id="ARBA00022898"/>
    </source>
</evidence>
<dbReference type="STRING" id="51028.A0A0N4V032"/>
<proteinExistence type="inferred from homology"/>
<name>A0A0N4V032_ENTVE</name>
<reference evidence="14" key="1">
    <citation type="submission" date="2017-02" db="UniProtKB">
        <authorList>
            <consortium name="WormBaseParasite"/>
        </authorList>
    </citation>
    <scope>IDENTIFICATION</scope>
</reference>
<gene>
    <name evidence="12" type="ORF">EVEC_LOCUS2964</name>
</gene>
<evidence type="ECO:0000256" key="6">
    <source>
        <dbReference type="PIRNR" id="PIRNR000524"/>
    </source>
</evidence>
<accession>A0A0N4V032</accession>
<feature type="modified residue" description="N6-(pyridoxal phosphate)lysine" evidence="8">
    <location>
        <position position="212"/>
    </location>
</feature>
<dbReference type="InterPro" id="IPR015424">
    <property type="entry name" value="PyrdxlP-dep_Trfase"/>
</dbReference>
<feature type="domain" description="Aminotransferase class V" evidence="11">
    <location>
        <begin position="49"/>
        <end position="227"/>
    </location>
</feature>
<keyword evidence="4" id="KW-0808">Transferase</keyword>
<dbReference type="PANTHER" id="PTHR21152">
    <property type="entry name" value="AMINOTRANSFERASE CLASS V"/>
    <property type="match status" value="1"/>
</dbReference>
<comment type="similarity">
    <text evidence="2 6 9">Belongs to the class-V pyridoxal-phosphate-dependent aminotransferase family.</text>
</comment>
<keyword evidence="5 6" id="KW-0663">Pyridoxal phosphate</keyword>
<dbReference type="SUPFAM" id="SSF53383">
    <property type="entry name" value="PLP-dependent transferases"/>
    <property type="match status" value="1"/>
</dbReference>
<dbReference type="OrthoDB" id="7403325at2759"/>
<dbReference type="PANTHER" id="PTHR21152:SF40">
    <property type="entry name" value="ALANINE--GLYOXYLATE AMINOTRANSFERASE"/>
    <property type="match status" value="1"/>
</dbReference>
<dbReference type="GO" id="GO:0004760">
    <property type="term" value="F:L-serine-pyruvate transaminase activity"/>
    <property type="evidence" value="ECO:0007669"/>
    <property type="project" value="TreeGrafter"/>
</dbReference>
<dbReference type="InterPro" id="IPR015422">
    <property type="entry name" value="PyrdxlP-dep_Trfase_small"/>
</dbReference>
<dbReference type="EMBL" id="UXUI01007481">
    <property type="protein sequence ID" value="VDD87821.1"/>
    <property type="molecule type" value="Genomic_DNA"/>
</dbReference>
<comment type="cofactor">
    <cofactor evidence="1 6 8 10">
        <name>pyridoxal 5'-phosphate</name>
        <dbReference type="ChEBI" id="CHEBI:597326"/>
    </cofactor>
</comment>
<dbReference type="PROSITE" id="PS00595">
    <property type="entry name" value="AA_TRANSFER_CLASS_5"/>
    <property type="match status" value="1"/>
</dbReference>
<keyword evidence="3" id="KW-0032">Aminotransferase</keyword>
<dbReference type="InterPro" id="IPR020578">
    <property type="entry name" value="Aminotrans_V_PyrdxlP_BS"/>
</dbReference>
<reference evidence="12 13" key="2">
    <citation type="submission" date="2018-10" db="EMBL/GenBank/DDBJ databases">
        <authorList>
            <consortium name="Pathogen Informatics"/>
        </authorList>
    </citation>
    <scope>NUCLEOTIDE SEQUENCE [LARGE SCALE GENOMIC DNA]</scope>
</reference>
<evidence type="ECO:0000256" key="7">
    <source>
        <dbReference type="PIRSR" id="PIRSR000524-1"/>
    </source>
</evidence>
<sequence length="362" mass="39390">MKASSLAIWSIKCPRKLLQAATIPNKLLMGPGPSNMTSEINQSLSQPLLGHLHREFLEVMDDVKDGIKYAFQTENPLTFAVSGSGHAGMECALLNLLEPGEKLLVVENGIWGARAADLGKRLNFQVKKVSVPLGQAITLDAFEKAVEDYHPDVVFVCHGESSTGVCQPLEGLGNICRQRNSLFLVDTVASLGATPFAADYFQVDCVYSASQKVLNAPPGLAPISFSPRAQYHHTGLISLNYSLRTALAQLALEGISTSVDRHYKNVHILYSCLEQLGLELYVNRKEWRLPCLTTVTVPERYVAADVVSFMMNKGIEIGGGLGGTAGKVWRIGTYGRNSSVECIERTVHCLQEALEACAGNRK</sequence>
<dbReference type="InterPro" id="IPR015421">
    <property type="entry name" value="PyrdxlP-dep_Trfase_major"/>
</dbReference>
<dbReference type="InterPro" id="IPR000192">
    <property type="entry name" value="Aminotrans_V_dom"/>
</dbReference>
<evidence type="ECO:0000313" key="13">
    <source>
        <dbReference type="Proteomes" id="UP000274131"/>
    </source>
</evidence>